<proteinExistence type="predicted"/>
<feature type="transmembrane region" description="Helical" evidence="1">
    <location>
        <begin position="53"/>
        <end position="72"/>
    </location>
</feature>
<dbReference type="eggNOG" id="arCOG09254">
    <property type="taxonomic scope" value="Archaea"/>
</dbReference>
<evidence type="ECO:0000259" key="2">
    <source>
        <dbReference type="Pfam" id="PF26413"/>
    </source>
</evidence>
<organism evidence="3 4">
    <name type="scientific">Halococcus thailandensis JCM 13552</name>
    <dbReference type="NCBI Taxonomy" id="1227457"/>
    <lineage>
        <taxon>Archaea</taxon>
        <taxon>Methanobacteriati</taxon>
        <taxon>Methanobacteriota</taxon>
        <taxon>Stenosarchaea group</taxon>
        <taxon>Halobacteria</taxon>
        <taxon>Halobacteriales</taxon>
        <taxon>Halococcaceae</taxon>
        <taxon>Halococcus</taxon>
    </lineage>
</organism>
<evidence type="ECO:0000313" key="3">
    <source>
        <dbReference type="EMBL" id="EMA56823.1"/>
    </source>
</evidence>
<evidence type="ECO:0000256" key="1">
    <source>
        <dbReference type="SAM" id="Phobius"/>
    </source>
</evidence>
<dbReference type="EMBL" id="AOMF01000015">
    <property type="protein sequence ID" value="EMA56823.1"/>
    <property type="molecule type" value="Genomic_DNA"/>
</dbReference>
<accession>M0NGX7</accession>
<keyword evidence="1" id="KW-0812">Transmembrane</keyword>
<feature type="domain" description="DUF8108" evidence="2">
    <location>
        <begin position="80"/>
        <end position="150"/>
    </location>
</feature>
<dbReference type="Pfam" id="PF26413">
    <property type="entry name" value="DUF8108"/>
    <property type="match status" value="1"/>
</dbReference>
<keyword evidence="1" id="KW-1133">Transmembrane helix</keyword>
<feature type="transmembrane region" description="Helical" evidence="1">
    <location>
        <begin position="18"/>
        <end position="41"/>
    </location>
</feature>
<keyword evidence="4" id="KW-1185">Reference proteome</keyword>
<dbReference type="STRING" id="1227457.C451_00415"/>
<dbReference type="Proteomes" id="UP000011680">
    <property type="component" value="Unassembled WGS sequence"/>
</dbReference>
<dbReference type="RefSeq" id="WP_007736448.1">
    <property type="nucleotide sequence ID" value="NZ_AOMF01000015.1"/>
</dbReference>
<evidence type="ECO:0000313" key="4">
    <source>
        <dbReference type="Proteomes" id="UP000011680"/>
    </source>
</evidence>
<gene>
    <name evidence="3" type="ORF">C451_00415</name>
</gene>
<dbReference type="OrthoDB" id="53394at2157"/>
<protein>
    <recommendedName>
        <fullName evidence="2">DUF8108 domain-containing protein</fullName>
    </recommendedName>
</protein>
<dbReference type="InterPro" id="IPR058421">
    <property type="entry name" value="DUF8108_C"/>
</dbReference>
<name>M0NGX7_9EURY</name>
<keyword evidence="1" id="KW-0472">Membrane</keyword>
<dbReference type="AlphaFoldDB" id="M0NGX7"/>
<comment type="caution">
    <text evidence="3">The sequence shown here is derived from an EMBL/GenBank/DDBJ whole genome shotgun (WGS) entry which is preliminary data.</text>
</comment>
<reference evidence="3 4" key="1">
    <citation type="journal article" date="2014" name="PLoS Genet.">
        <title>Phylogenetically driven sequencing of extremely halophilic archaea reveals strategies for static and dynamic osmo-response.</title>
        <authorList>
            <person name="Becker E.A."/>
            <person name="Seitzer P.M."/>
            <person name="Tritt A."/>
            <person name="Larsen D."/>
            <person name="Krusor M."/>
            <person name="Yao A.I."/>
            <person name="Wu D."/>
            <person name="Madern D."/>
            <person name="Eisen J.A."/>
            <person name="Darling A.E."/>
            <person name="Facciotti M.T."/>
        </authorList>
    </citation>
    <scope>NUCLEOTIDE SEQUENCE [LARGE SCALE GENOMIC DNA]</scope>
    <source>
        <strain evidence="3 4">JCM 13552</strain>
    </source>
</reference>
<sequence length="182" mass="20119">MSAKPSESQRLANAVSRLLYGVAGWMMIGLGILGIIVQIGYLTSDLSLADPVLTPAVVLISVVLVLLGVFVNPRLRHRLDRRHSLTQFGRIQSVDERVLHAEEGQTKRCVNCGSRLTEGLARRYREEICFAGIPIFTSSENYNHYCVECAATELGVSDTMDGVQARTENGSEKDPQLTTERR</sequence>